<gene>
    <name evidence="1" type="ORF">PILCRDRAFT_827678</name>
</gene>
<name>A0A0C3F539_PILCF</name>
<dbReference type="HOGENOM" id="CLU_036316_4_1_1"/>
<evidence type="ECO:0000313" key="1">
    <source>
        <dbReference type="EMBL" id="KIM75104.1"/>
    </source>
</evidence>
<dbReference type="AlphaFoldDB" id="A0A0C3F539"/>
<organism evidence="1 2">
    <name type="scientific">Piloderma croceum (strain F 1598)</name>
    <dbReference type="NCBI Taxonomy" id="765440"/>
    <lineage>
        <taxon>Eukaryota</taxon>
        <taxon>Fungi</taxon>
        <taxon>Dikarya</taxon>
        <taxon>Basidiomycota</taxon>
        <taxon>Agaricomycotina</taxon>
        <taxon>Agaricomycetes</taxon>
        <taxon>Agaricomycetidae</taxon>
        <taxon>Atheliales</taxon>
        <taxon>Atheliaceae</taxon>
        <taxon>Piloderma</taxon>
    </lineage>
</organism>
<dbReference type="Proteomes" id="UP000054166">
    <property type="component" value="Unassembled WGS sequence"/>
</dbReference>
<evidence type="ECO:0008006" key="3">
    <source>
        <dbReference type="Google" id="ProtNLM"/>
    </source>
</evidence>
<dbReference type="STRING" id="765440.A0A0C3F539"/>
<accession>A0A0C3F539</accession>
<sequence length="424" mass="47389">MLQSPPVAVGPTFAPEITDAVIDHLHDDIPTLAACGLTCRDWLQSSRYHLFSDLKLDLNKAQSLVDILQYPNGSNIRAVVQRLVLINLDRGTEYTGDDFEDGDDMDAKAAAAAQRNPLTFLGTCLSSVEPTVKQVRLCSGAHPLTIEAALVLLSSMKSSVMHLEIVDMIFHHFSFALDIIYTFPRLDTLLMDGFSFEYESRPGWPLALEEVRPERVGQGPLSLLTILKCSDDSTQTVVSWVLTRHPVPRIDIPVMNCEASKSRNASEIWRTIWHSPLISVENLRIKFVEKLSLEGGMLVDLSVCTNIRTLEFYDIVPHPSEQTHALAAPMLLSQLASTGVEHVILTFKYTTFVTCWMEFFDWWGVAAALTRSEFANLRTLTVRSGPWHQSRADALEAESFLRQGPLAAFHSRGILEIEIDPPFL</sequence>
<dbReference type="EMBL" id="KN833051">
    <property type="protein sequence ID" value="KIM75104.1"/>
    <property type="molecule type" value="Genomic_DNA"/>
</dbReference>
<reference evidence="1 2" key="1">
    <citation type="submission" date="2014-04" db="EMBL/GenBank/DDBJ databases">
        <authorList>
            <consortium name="DOE Joint Genome Institute"/>
            <person name="Kuo A."/>
            <person name="Tarkka M."/>
            <person name="Buscot F."/>
            <person name="Kohler A."/>
            <person name="Nagy L.G."/>
            <person name="Floudas D."/>
            <person name="Copeland A."/>
            <person name="Barry K.W."/>
            <person name="Cichocki N."/>
            <person name="Veneault-Fourrey C."/>
            <person name="LaButti K."/>
            <person name="Lindquist E.A."/>
            <person name="Lipzen A."/>
            <person name="Lundell T."/>
            <person name="Morin E."/>
            <person name="Murat C."/>
            <person name="Sun H."/>
            <person name="Tunlid A."/>
            <person name="Henrissat B."/>
            <person name="Grigoriev I.V."/>
            <person name="Hibbett D.S."/>
            <person name="Martin F."/>
            <person name="Nordberg H.P."/>
            <person name="Cantor M.N."/>
            <person name="Hua S.X."/>
        </authorList>
    </citation>
    <scope>NUCLEOTIDE SEQUENCE [LARGE SCALE GENOMIC DNA]</scope>
    <source>
        <strain evidence="1 2">F 1598</strain>
    </source>
</reference>
<dbReference type="InParanoid" id="A0A0C3F539"/>
<reference evidence="2" key="2">
    <citation type="submission" date="2015-01" db="EMBL/GenBank/DDBJ databases">
        <title>Evolutionary Origins and Diversification of the Mycorrhizal Mutualists.</title>
        <authorList>
            <consortium name="DOE Joint Genome Institute"/>
            <consortium name="Mycorrhizal Genomics Consortium"/>
            <person name="Kohler A."/>
            <person name="Kuo A."/>
            <person name="Nagy L.G."/>
            <person name="Floudas D."/>
            <person name="Copeland A."/>
            <person name="Barry K.W."/>
            <person name="Cichocki N."/>
            <person name="Veneault-Fourrey C."/>
            <person name="LaButti K."/>
            <person name="Lindquist E.A."/>
            <person name="Lipzen A."/>
            <person name="Lundell T."/>
            <person name="Morin E."/>
            <person name="Murat C."/>
            <person name="Riley R."/>
            <person name="Ohm R."/>
            <person name="Sun H."/>
            <person name="Tunlid A."/>
            <person name="Henrissat B."/>
            <person name="Grigoriev I.V."/>
            <person name="Hibbett D.S."/>
            <person name="Martin F."/>
        </authorList>
    </citation>
    <scope>NUCLEOTIDE SEQUENCE [LARGE SCALE GENOMIC DNA]</scope>
    <source>
        <strain evidence="2">F 1598</strain>
    </source>
</reference>
<evidence type="ECO:0000313" key="2">
    <source>
        <dbReference type="Proteomes" id="UP000054166"/>
    </source>
</evidence>
<proteinExistence type="predicted"/>
<keyword evidence="2" id="KW-1185">Reference proteome</keyword>
<protein>
    <recommendedName>
        <fullName evidence="3">F-box domain-containing protein</fullName>
    </recommendedName>
</protein>
<dbReference type="OrthoDB" id="2921803at2759"/>